<feature type="domain" description="RRM Nup35-type" evidence="11">
    <location>
        <begin position="188"/>
        <end position="260"/>
    </location>
</feature>
<dbReference type="GO" id="GO:0017056">
    <property type="term" value="F:structural constituent of nuclear pore"/>
    <property type="evidence" value="ECO:0007669"/>
    <property type="project" value="TreeGrafter"/>
</dbReference>
<evidence type="ECO:0000256" key="7">
    <source>
        <dbReference type="ARBA" id="ARBA00023132"/>
    </source>
</evidence>
<comment type="similarity">
    <text evidence="2">Belongs to the Nup35 family.</text>
</comment>
<comment type="subcellular location">
    <subcellularLocation>
        <location evidence="1">Nucleus</location>
        <location evidence="1">Nuclear pore complex</location>
    </subcellularLocation>
</comment>
<organism evidence="12 13">
    <name type="scientific">Elaeis guineensis var. tenera</name>
    <name type="common">Oil palm</name>
    <dbReference type="NCBI Taxonomy" id="51953"/>
    <lineage>
        <taxon>Eukaryota</taxon>
        <taxon>Viridiplantae</taxon>
        <taxon>Streptophyta</taxon>
        <taxon>Embryophyta</taxon>
        <taxon>Tracheophyta</taxon>
        <taxon>Spermatophyta</taxon>
        <taxon>Magnoliopsida</taxon>
        <taxon>Liliopsida</taxon>
        <taxon>Arecaceae</taxon>
        <taxon>Arecoideae</taxon>
        <taxon>Cocoseae</taxon>
        <taxon>Elaeidinae</taxon>
        <taxon>Elaeis</taxon>
    </lineage>
</organism>
<evidence type="ECO:0000256" key="6">
    <source>
        <dbReference type="ARBA" id="ARBA00023010"/>
    </source>
</evidence>
<feature type="compositionally biased region" description="Low complexity" evidence="10">
    <location>
        <begin position="98"/>
        <end position="112"/>
    </location>
</feature>
<dbReference type="GO" id="GO:0051028">
    <property type="term" value="P:mRNA transport"/>
    <property type="evidence" value="ECO:0007669"/>
    <property type="project" value="UniProtKB-UniRule"/>
</dbReference>
<proteinExistence type="inferred from homology"/>
<evidence type="ECO:0000256" key="4">
    <source>
        <dbReference type="ARBA" id="ARBA00022816"/>
    </source>
</evidence>
<dbReference type="AlphaFoldDB" id="A0A6J0PJQ9"/>
<accession>A0A6J0PJQ9</accession>
<dbReference type="PANTHER" id="PTHR21527:SF6">
    <property type="entry name" value="NUCLEOPORIN NUP35"/>
    <property type="match status" value="1"/>
</dbReference>
<dbReference type="RefSeq" id="XP_019706844.1">
    <property type="nucleotide sequence ID" value="XM_019851285.2"/>
</dbReference>
<evidence type="ECO:0000256" key="9">
    <source>
        <dbReference type="PROSITE-ProRule" id="PRU00804"/>
    </source>
</evidence>
<keyword evidence="12" id="KW-1185">Reference proteome</keyword>
<gene>
    <name evidence="13" type="primary">LOC105047449</name>
</gene>
<dbReference type="GO" id="GO:0044613">
    <property type="term" value="C:nuclear pore central transport channel"/>
    <property type="evidence" value="ECO:0007669"/>
    <property type="project" value="TreeGrafter"/>
</dbReference>
<dbReference type="Proteomes" id="UP000504607">
    <property type="component" value="Chromosome 6"/>
</dbReference>
<keyword evidence="6" id="KW-0811">Translocation</keyword>
<evidence type="ECO:0000256" key="2">
    <source>
        <dbReference type="ARBA" id="ARBA00009454"/>
    </source>
</evidence>
<keyword evidence="5" id="KW-0653">Protein transport</keyword>
<feature type="region of interest" description="Disordered" evidence="10">
    <location>
        <begin position="61"/>
        <end position="153"/>
    </location>
</feature>
<dbReference type="FunCoup" id="A0A6J0PJQ9">
    <property type="interactions" value="77"/>
</dbReference>
<dbReference type="Pfam" id="PF05172">
    <property type="entry name" value="RRM_Nup35"/>
    <property type="match status" value="1"/>
</dbReference>
<evidence type="ECO:0000256" key="10">
    <source>
        <dbReference type="SAM" id="MobiDB-lite"/>
    </source>
</evidence>
<protein>
    <submittedName>
        <fullName evidence="13">Nuclear pore complex protein NUP35</fullName>
    </submittedName>
</protein>
<keyword evidence="4 9" id="KW-0509">mRNA transport</keyword>
<dbReference type="Gene3D" id="3.30.70.330">
    <property type="match status" value="1"/>
</dbReference>
<name>A0A6J0PJQ9_ELAGV</name>
<evidence type="ECO:0000259" key="11">
    <source>
        <dbReference type="PROSITE" id="PS51472"/>
    </source>
</evidence>
<keyword evidence="7 9" id="KW-0906">Nuclear pore complex</keyword>
<evidence type="ECO:0000313" key="13">
    <source>
        <dbReference type="RefSeq" id="XP_019706844.1"/>
    </source>
</evidence>
<dbReference type="OrthoDB" id="1733656at2759"/>
<dbReference type="GO" id="GO:0044615">
    <property type="term" value="C:nuclear pore nuclear basket"/>
    <property type="evidence" value="ECO:0007669"/>
    <property type="project" value="TreeGrafter"/>
</dbReference>
<keyword evidence="3 9" id="KW-0813">Transport</keyword>
<reference evidence="13" key="1">
    <citation type="submission" date="2025-08" db="UniProtKB">
        <authorList>
            <consortium name="RefSeq"/>
        </authorList>
    </citation>
    <scope>IDENTIFICATION</scope>
</reference>
<evidence type="ECO:0000256" key="8">
    <source>
        <dbReference type="ARBA" id="ARBA00023242"/>
    </source>
</evidence>
<sequence length="260" mass="28130">MSFSPLPRSSKPRRQSPFLRDLASPISAHRGGRVATPGQAVAVSALWLEFFSSSDCPPPPVFTLDDRADFSPEPALASIPVRHEEPDPTPLPRGGSGSFSRSPSLSFPSGLRIRAEVNDSEGKKAAPQSPESSSWIYGPRVGGGEQGETGTRSPVTGVVEPGALLMLLPPREVARPEVQKSSGVPNGGLNEEWVTVFGFSPGDTNLVQCEFEECGPILKHVPGPRDANWIHILFQFFHLSQDCLMLYLVLFCIKQFAVQV</sequence>
<evidence type="ECO:0000256" key="5">
    <source>
        <dbReference type="ARBA" id="ARBA00022927"/>
    </source>
</evidence>
<dbReference type="FunFam" id="3.30.70.330:FF:000095">
    <property type="entry name" value="Putative Nucleoporin NUP53"/>
    <property type="match status" value="1"/>
</dbReference>
<dbReference type="PANTHER" id="PTHR21527">
    <property type="entry name" value="NUCLEOPORIN NUP35"/>
    <property type="match status" value="1"/>
</dbReference>
<keyword evidence="8 9" id="KW-0539">Nucleus</keyword>
<dbReference type="InterPro" id="IPR012677">
    <property type="entry name" value="Nucleotide-bd_a/b_plait_sf"/>
</dbReference>
<dbReference type="PROSITE" id="PS51472">
    <property type="entry name" value="RRM_NUP35"/>
    <property type="match status" value="1"/>
</dbReference>
<dbReference type="InterPro" id="IPR007846">
    <property type="entry name" value="RRM_NUP35_dom"/>
</dbReference>
<evidence type="ECO:0000256" key="3">
    <source>
        <dbReference type="ARBA" id="ARBA00022448"/>
    </source>
</evidence>
<dbReference type="GO" id="GO:0006607">
    <property type="term" value="P:NLS-bearing protein import into nucleus"/>
    <property type="evidence" value="ECO:0007669"/>
    <property type="project" value="TreeGrafter"/>
</dbReference>
<dbReference type="GO" id="GO:0005543">
    <property type="term" value="F:phospholipid binding"/>
    <property type="evidence" value="ECO:0007669"/>
    <property type="project" value="TreeGrafter"/>
</dbReference>
<evidence type="ECO:0000313" key="12">
    <source>
        <dbReference type="Proteomes" id="UP000504607"/>
    </source>
</evidence>
<evidence type="ECO:0000256" key="1">
    <source>
        <dbReference type="ARBA" id="ARBA00004567"/>
    </source>
</evidence>
<dbReference type="GO" id="GO:0006999">
    <property type="term" value="P:nuclear pore organization"/>
    <property type="evidence" value="ECO:0007669"/>
    <property type="project" value="TreeGrafter"/>
</dbReference>
<dbReference type="InParanoid" id="A0A6J0PJQ9"/>
<feature type="compositionally biased region" description="Basic and acidic residues" evidence="10">
    <location>
        <begin position="113"/>
        <end position="124"/>
    </location>
</feature>
<feature type="region of interest" description="Disordered" evidence="10">
    <location>
        <begin position="1"/>
        <end position="20"/>
    </location>
</feature>